<proteinExistence type="inferred from homology"/>
<sequence length="325" mass="36695">MEKEYDYGLQREYDGKKSDHRCCPTSAAILDCRSRNSPRGIGSSSLGGVAYAAHPRLCQVWFVRDICGIICAVMTWLLILYAQCVVLIIIISPIFNTLFGVVNLVVFESLCFLACASHIRTMVTDPGVVPQGTATREAVDSLGLRENQVVYKCPKCCCIKPERAHHCSVCNRCVRKMDHHCPWVNNCIGENNQKFFVLFTLYITLVSSHSLFLAIQHFVSCVNEEWRLCSQQGSPAATVILLILLIFEALLFAIFTMVMFGSQIQAILSDETGIEQLKKEAIRWRRRTAWSSFRAVFGRFSLAWFSPFTSVRLHEIAPARCMYAV</sequence>
<dbReference type="OrthoDB" id="331948at2759"/>
<protein>
    <recommendedName>
        <fullName evidence="7">Palmitoyltransferase</fullName>
        <ecNumber evidence="7">2.3.1.225</ecNumber>
    </recommendedName>
</protein>
<evidence type="ECO:0000256" key="6">
    <source>
        <dbReference type="ARBA" id="ARBA00023315"/>
    </source>
</evidence>
<dbReference type="PANTHER" id="PTHR12246">
    <property type="entry name" value="PALMITOYLTRANSFERASE ZDHHC16"/>
    <property type="match status" value="1"/>
</dbReference>
<dbReference type="EC" id="2.3.1.225" evidence="7"/>
<comment type="similarity">
    <text evidence="7">Belongs to the DHHC palmitoyltransferase family.</text>
</comment>
<evidence type="ECO:0000259" key="8">
    <source>
        <dbReference type="Pfam" id="PF01529"/>
    </source>
</evidence>
<dbReference type="KEGG" id="vde:111243243"/>
<evidence type="ECO:0000256" key="4">
    <source>
        <dbReference type="ARBA" id="ARBA00022989"/>
    </source>
</evidence>
<dbReference type="PROSITE" id="PS50216">
    <property type="entry name" value="DHHC"/>
    <property type="match status" value="1"/>
</dbReference>
<dbReference type="AlphaFoldDB" id="A0A7M7IY76"/>
<evidence type="ECO:0000256" key="3">
    <source>
        <dbReference type="ARBA" id="ARBA00022692"/>
    </source>
</evidence>
<reference evidence="9" key="1">
    <citation type="submission" date="2021-01" db="UniProtKB">
        <authorList>
            <consortium name="EnsemblMetazoa"/>
        </authorList>
    </citation>
    <scope>IDENTIFICATION</scope>
</reference>
<name>A0A7M7IY76_VARDE</name>
<keyword evidence="4 7" id="KW-1133">Transmembrane helix</keyword>
<dbReference type="InParanoid" id="A0A7M7IY76"/>
<evidence type="ECO:0000313" key="10">
    <source>
        <dbReference type="Proteomes" id="UP000594260"/>
    </source>
</evidence>
<evidence type="ECO:0000256" key="5">
    <source>
        <dbReference type="ARBA" id="ARBA00023136"/>
    </source>
</evidence>
<dbReference type="EnsemblMetazoa" id="XM_022788472">
    <property type="protein sequence ID" value="XP_022644207"/>
    <property type="gene ID" value="LOC111243243"/>
</dbReference>
<dbReference type="FunCoup" id="A0A7M7IY76">
    <property type="interactions" value="1090"/>
</dbReference>
<comment type="domain">
    <text evidence="7">The DHHC domain is required for palmitoyltransferase activity.</text>
</comment>
<feature type="transmembrane region" description="Helical" evidence="7">
    <location>
        <begin position="66"/>
        <end position="91"/>
    </location>
</feature>
<dbReference type="Pfam" id="PF01529">
    <property type="entry name" value="DHHC"/>
    <property type="match status" value="1"/>
</dbReference>
<dbReference type="GO" id="GO:0019706">
    <property type="term" value="F:protein-cysteine S-palmitoyltransferase activity"/>
    <property type="evidence" value="ECO:0007669"/>
    <property type="project" value="UniProtKB-EC"/>
</dbReference>
<dbReference type="OMA" id="VCVVMTW"/>
<feature type="transmembrane region" description="Helical" evidence="7">
    <location>
        <begin position="195"/>
        <end position="219"/>
    </location>
</feature>
<comment type="subcellular location">
    <subcellularLocation>
        <location evidence="1">Membrane</location>
        <topology evidence="1">Multi-pass membrane protein</topology>
    </subcellularLocation>
</comment>
<dbReference type="Proteomes" id="UP000594260">
    <property type="component" value="Unplaced"/>
</dbReference>
<dbReference type="RefSeq" id="XP_022644207.1">
    <property type="nucleotide sequence ID" value="XM_022788472.1"/>
</dbReference>
<accession>A0A7M7IY76</accession>
<dbReference type="InterPro" id="IPR039859">
    <property type="entry name" value="PFA4/ZDH16/20/ERF2-like"/>
</dbReference>
<evidence type="ECO:0000313" key="9">
    <source>
        <dbReference type="EnsemblMetazoa" id="XP_022644207"/>
    </source>
</evidence>
<comment type="catalytic activity">
    <reaction evidence="7">
        <text>L-cysteinyl-[protein] + hexadecanoyl-CoA = S-hexadecanoyl-L-cysteinyl-[protein] + CoA</text>
        <dbReference type="Rhea" id="RHEA:36683"/>
        <dbReference type="Rhea" id="RHEA-COMP:10131"/>
        <dbReference type="Rhea" id="RHEA-COMP:11032"/>
        <dbReference type="ChEBI" id="CHEBI:29950"/>
        <dbReference type="ChEBI" id="CHEBI:57287"/>
        <dbReference type="ChEBI" id="CHEBI:57379"/>
        <dbReference type="ChEBI" id="CHEBI:74151"/>
        <dbReference type="EC" id="2.3.1.225"/>
    </reaction>
</comment>
<feature type="domain" description="Palmitoyltransferase DHHC" evidence="8">
    <location>
        <begin position="152"/>
        <end position="279"/>
    </location>
</feature>
<keyword evidence="5 7" id="KW-0472">Membrane</keyword>
<keyword evidence="2 7" id="KW-0808">Transferase</keyword>
<evidence type="ECO:0000256" key="1">
    <source>
        <dbReference type="ARBA" id="ARBA00004141"/>
    </source>
</evidence>
<keyword evidence="3 7" id="KW-0812">Transmembrane</keyword>
<organism evidence="9 10">
    <name type="scientific">Varroa destructor</name>
    <name type="common">Honeybee mite</name>
    <dbReference type="NCBI Taxonomy" id="109461"/>
    <lineage>
        <taxon>Eukaryota</taxon>
        <taxon>Metazoa</taxon>
        <taxon>Ecdysozoa</taxon>
        <taxon>Arthropoda</taxon>
        <taxon>Chelicerata</taxon>
        <taxon>Arachnida</taxon>
        <taxon>Acari</taxon>
        <taxon>Parasitiformes</taxon>
        <taxon>Mesostigmata</taxon>
        <taxon>Gamasina</taxon>
        <taxon>Dermanyssoidea</taxon>
        <taxon>Varroidae</taxon>
        <taxon>Varroa</taxon>
    </lineage>
</organism>
<dbReference type="GeneID" id="111243243"/>
<evidence type="ECO:0000256" key="2">
    <source>
        <dbReference type="ARBA" id="ARBA00022679"/>
    </source>
</evidence>
<dbReference type="InterPro" id="IPR001594">
    <property type="entry name" value="Palmitoyltrfase_DHHC"/>
</dbReference>
<evidence type="ECO:0000256" key="7">
    <source>
        <dbReference type="RuleBase" id="RU079119"/>
    </source>
</evidence>
<feature type="transmembrane region" description="Helical" evidence="7">
    <location>
        <begin position="97"/>
        <end position="116"/>
    </location>
</feature>
<dbReference type="GO" id="GO:0016020">
    <property type="term" value="C:membrane"/>
    <property type="evidence" value="ECO:0007669"/>
    <property type="project" value="UniProtKB-SubCell"/>
</dbReference>
<keyword evidence="10" id="KW-1185">Reference proteome</keyword>
<feature type="transmembrane region" description="Helical" evidence="7">
    <location>
        <begin position="239"/>
        <end position="260"/>
    </location>
</feature>
<keyword evidence="6 7" id="KW-0012">Acyltransferase</keyword>